<dbReference type="EMBL" id="LAZR01004997">
    <property type="protein sequence ID" value="KKN03772.1"/>
    <property type="molecule type" value="Genomic_DNA"/>
</dbReference>
<gene>
    <name evidence="1" type="ORF">LCGC14_1104350</name>
</gene>
<protein>
    <submittedName>
        <fullName evidence="1">Uncharacterized protein</fullName>
    </submittedName>
</protein>
<proteinExistence type="predicted"/>
<comment type="caution">
    <text evidence="1">The sequence shown here is derived from an EMBL/GenBank/DDBJ whole genome shotgun (WGS) entry which is preliminary data.</text>
</comment>
<sequence>MAFPAAPTESGSAKIHFLTTDGNSAAGWFGVTEGPTGTGANTVGFAAIATHVEGDAVAAPGGLNTTGTDVPVVLVAGDDGTNAVPLQLDASGDLKVVLTAGTAEVGKLAAGVAEVGNVKNSGTFVVQVDGAALTALQLIDNPVAVLGTATYTETSTSGMIAGAVRNDALATLAGTDNEIAPLQVNASGALYTVLSAGTAEIGKLAAGTAAIGKLAANSGVDIGDVDILTVTPGTGASNLGKAEDAVHGSGDVGVMSLAVRNDALAALGGADGDYAPLQVDEDGGLWTHPAAGPAGGCKGFFSNDLDQTEEDIATAACTVYGIYAWNATAAPLWLQIFNTNTVTVGTTAPTFNFIIPGNADSDGAGVVIPIPVQGLAFSTALTMAITTGVGTNNGAPGVNDAGVFVTYQD</sequence>
<evidence type="ECO:0000313" key="1">
    <source>
        <dbReference type="EMBL" id="KKN03772.1"/>
    </source>
</evidence>
<name>A0A0F9MWK3_9ZZZZ</name>
<accession>A0A0F9MWK3</accession>
<dbReference type="AlphaFoldDB" id="A0A0F9MWK3"/>
<organism evidence="1">
    <name type="scientific">marine sediment metagenome</name>
    <dbReference type="NCBI Taxonomy" id="412755"/>
    <lineage>
        <taxon>unclassified sequences</taxon>
        <taxon>metagenomes</taxon>
        <taxon>ecological metagenomes</taxon>
    </lineage>
</organism>
<reference evidence="1" key="1">
    <citation type="journal article" date="2015" name="Nature">
        <title>Complex archaea that bridge the gap between prokaryotes and eukaryotes.</title>
        <authorList>
            <person name="Spang A."/>
            <person name="Saw J.H."/>
            <person name="Jorgensen S.L."/>
            <person name="Zaremba-Niedzwiedzka K."/>
            <person name="Martijn J."/>
            <person name="Lind A.E."/>
            <person name="van Eijk R."/>
            <person name="Schleper C."/>
            <person name="Guy L."/>
            <person name="Ettema T.J."/>
        </authorList>
    </citation>
    <scope>NUCLEOTIDE SEQUENCE</scope>
</reference>